<name>A0A2N0NZ29_9GLOM</name>
<sequence>MFQEIPLIRFSYYYKKIGKWIRKKCNNVAPIKRNTPNKKIDTSTLNEKSTLYEKINTCEKSTLNEEIDTSTLNEKSTLDGKSDTSTLIEKTDNEEGKSTTSTKRTFNSLGNFSNPFNSLRTFPNPFNSLGTILKPFNSLGTFPKTSISLETFLKPLNSLGTKTSNFLETFSKAFNSLETSYYNCLCTSCGIAPSEKITSMLNNDTYETNTPATTLTFAIIIPVPDESKPII</sequence>
<dbReference type="VEuPathDB" id="FungiDB:RhiirFUN_014188"/>
<dbReference type="EMBL" id="LLXJ01002056">
    <property type="protein sequence ID" value="PKB99834.1"/>
    <property type="molecule type" value="Genomic_DNA"/>
</dbReference>
<feature type="region of interest" description="Disordered" evidence="1">
    <location>
        <begin position="74"/>
        <end position="102"/>
    </location>
</feature>
<dbReference type="VEuPathDB" id="FungiDB:FUN_022007"/>
<dbReference type="AlphaFoldDB" id="A0A2N0NZ29"/>
<comment type="caution">
    <text evidence="2">The sequence shown here is derived from an EMBL/GenBank/DDBJ whole genome shotgun (WGS) entry which is preliminary data.</text>
</comment>
<reference evidence="2 3" key="2">
    <citation type="submission" date="2017-09" db="EMBL/GenBank/DDBJ databases">
        <title>Extensive intraspecific genome diversity in a model arbuscular mycorrhizal fungus.</title>
        <authorList>
            <person name="Chen E.C."/>
            <person name="Morin E."/>
            <person name="Beaudet D."/>
            <person name="Noel J."/>
            <person name="Ndikumana S."/>
            <person name="Charron P."/>
            <person name="St-Onge C."/>
            <person name="Giorgi J."/>
            <person name="Grigoriev I.V."/>
            <person name="Roux C."/>
            <person name="Martin F.M."/>
            <person name="Corradi N."/>
        </authorList>
    </citation>
    <scope>NUCLEOTIDE SEQUENCE [LARGE SCALE GENOMIC DNA]</scope>
    <source>
        <strain evidence="2 3">A5</strain>
    </source>
</reference>
<evidence type="ECO:0000313" key="2">
    <source>
        <dbReference type="EMBL" id="PKB99834.1"/>
    </source>
</evidence>
<evidence type="ECO:0000313" key="3">
    <source>
        <dbReference type="Proteomes" id="UP000232722"/>
    </source>
</evidence>
<proteinExistence type="predicted"/>
<dbReference type="VEuPathDB" id="FungiDB:RhiirA1_536724"/>
<dbReference type="Proteomes" id="UP000232722">
    <property type="component" value="Unassembled WGS sequence"/>
</dbReference>
<reference evidence="2 3" key="1">
    <citation type="submission" date="2016-04" db="EMBL/GenBank/DDBJ databases">
        <title>Genome analyses suggest a sexual origin of heterokaryosis in a supposedly ancient asexual fungus.</title>
        <authorList>
            <person name="Ropars J."/>
            <person name="Sedzielewska K."/>
            <person name="Noel J."/>
            <person name="Charron P."/>
            <person name="Farinelli L."/>
            <person name="Marton T."/>
            <person name="Kruger M."/>
            <person name="Pelin A."/>
            <person name="Brachmann A."/>
            <person name="Corradi N."/>
        </authorList>
    </citation>
    <scope>NUCLEOTIDE SEQUENCE [LARGE SCALE GENOMIC DNA]</scope>
    <source>
        <strain evidence="2 3">A5</strain>
    </source>
</reference>
<evidence type="ECO:0000256" key="1">
    <source>
        <dbReference type="SAM" id="MobiDB-lite"/>
    </source>
</evidence>
<accession>A0A2N0NZ29</accession>
<organism evidence="2 3">
    <name type="scientific">Rhizophagus irregularis</name>
    <dbReference type="NCBI Taxonomy" id="588596"/>
    <lineage>
        <taxon>Eukaryota</taxon>
        <taxon>Fungi</taxon>
        <taxon>Fungi incertae sedis</taxon>
        <taxon>Mucoromycota</taxon>
        <taxon>Glomeromycotina</taxon>
        <taxon>Glomeromycetes</taxon>
        <taxon>Glomerales</taxon>
        <taxon>Glomeraceae</taxon>
        <taxon>Rhizophagus</taxon>
    </lineage>
</organism>
<protein>
    <submittedName>
        <fullName evidence="2">Uncharacterized protein</fullName>
    </submittedName>
</protein>
<gene>
    <name evidence="2" type="ORF">RhiirA5_460548</name>
</gene>